<dbReference type="Pfam" id="PF04148">
    <property type="entry name" value="Erv26"/>
    <property type="match status" value="1"/>
</dbReference>
<sequence>MKKGLRFSISLVFAFQCLLIYYRIVSWESGVWGLVMQLLYHRLLCHFPKIDVTSPLFLSVCAGTLIHEILWFVDAPDGQIATFLRDKCMCLNSHSLGLPMCFCTGTIFALIICVWVIPLLLLFSWMDDLLMQKAAPHKRQDNIMC</sequence>
<dbReference type="PANTHER" id="PTHR13144:SF0">
    <property type="entry name" value="PROTEIN TEX261"/>
    <property type="match status" value="1"/>
</dbReference>
<evidence type="ECO:0000313" key="7">
    <source>
        <dbReference type="EMBL" id="CAD8641788.1"/>
    </source>
</evidence>
<evidence type="ECO:0000256" key="3">
    <source>
        <dbReference type="ARBA" id="ARBA00022692"/>
    </source>
</evidence>
<feature type="transmembrane region" description="Helical" evidence="6">
    <location>
        <begin position="7"/>
        <end position="24"/>
    </location>
</feature>
<dbReference type="InterPro" id="IPR007277">
    <property type="entry name" value="Svp26/Tex261"/>
</dbReference>
<dbReference type="GO" id="GO:0006888">
    <property type="term" value="P:endoplasmic reticulum to Golgi vesicle-mediated transport"/>
    <property type="evidence" value="ECO:0007669"/>
    <property type="project" value="InterPro"/>
</dbReference>
<dbReference type="AlphaFoldDB" id="A0A7S0MHQ3"/>
<comment type="subcellular location">
    <subcellularLocation>
        <location evidence="1">Membrane</location>
        <topology evidence="1">Multi-pass membrane protein</topology>
    </subcellularLocation>
</comment>
<name>A0A7S0MHQ3_9CRYP</name>
<gene>
    <name evidence="7" type="ORF">CCUR1050_LOCUS19472</name>
</gene>
<evidence type="ECO:0000256" key="1">
    <source>
        <dbReference type="ARBA" id="ARBA00004141"/>
    </source>
</evidence>
<evidence type="ECO:0000256" key="6">
    <source>
        <dbReference type="SAM" id="Phobius"/>
    </source>
</evidence>
<organism evidence="7">
    <name type="scientific">Cryptomonas curvata</name>
    <dbReference type="NCBI Taxonomy" id="233186"/>
    <lineage>
        <taxon>Eukaryota</taxon>
        <taxon>Cryptophyceae</taxon>
        <taxon>Cryptomonadales</taxon>
        <taxon>Cryptomonadaceae</taxon>
        <taxon>Cryptomonas</taxon>
    </lineage>
</organism>
<dbReference type="GO" id="GO:0005789">
    <property type="term" value="C:endoplasmic reticulum membrane"/>
    <property type="evidence" value="ECO:0007669"/>
    <property type="project" value="TreeGrafter"/>
</dbReference>
<dbReference type="GO" id="GO:0030134">
    <property type="term" value="C:COPII-coated ER to Golgi transport vesicle"/>
    <property type="evidence" value="ECO:0007669"/>
    <property type="project" value="TreeGrafter"/>
</dbReference>
<feature type="transmembrane region" description="Helical" evidence="6">
    <location>
        <begin position="96"/>
        <end position="123"/>
    </location>
</feature>
<evidence type="ECO:0000256" key="5">
    <source>
        <dbReference type="ARBA" id="ARBA00023136"/>
    </source>
</evidence>
<accession>A0A7S0MHQ3</accession>
<dbReference type="GO" id="GO:0097020">
    <property type="term" value="F:COPII receptor activity"/>
    <property type="evidence" value="ECO:0007669"/>
    <property type="project" value="InterPro"/>
</dbReference>
<evidence type="ECO:0000256" key="4">
    <source>
        <dbReference type="ARBA" id="ARBA00022989"/>
    </source>
</evidence>
<comment type="similarity">
    <text evidence="2">Belongs to the SVP26 family.</text>
</comment>
<proteinExistence type="inferred from homology"/>
<keyword evidence="4 6" id="KW-1133">Transmembrane helix</keyword>
<protein>
    <submittedName>
        <fullName evidence="7">Uncharacterized protein</fullName>
    </submittedName>
</protein>
<dbReference type="GO" id="GO:0000139">
    <property type="term" value="C:Golgi membrane"/>
    <property type="evidence" value="ECO:0007669"/>
    <property type="project" value="TreeGrafter"/>
</dbReference>
<dbReference type="PANTHER" id="PTHR13144">
    <property type="entry name" value="TEX261 PROTEIN"/>
    <property type="match status" value="1"/>
</dbReference>
<keyword evidence="5 6" id="KW-0472">Membrane</keyword>
<evidence type="ECO:0000256" key="2">
    <source>
        <dbReference type="ARBA" id="ARBA00008096"/>
    </source>
</evidence>
<keyword evidence="3 6" id="KW-0812">Transmembrane</keyword>
<reference evidence="7" key="1">
    <citation type="submission" date="2021-01" db="EMBL/GenBank/DDBJ databases">
        <authorList>
            <person name="Corre E."/>
            <person name="Pelletier E."/>
            <person name="Niang G."/>
            <person name="Scheremetjew M."/>
            <person name="Finn R."/>
            <person name="Kale V."/>
            <person name="Holt S."/>
            <person name="Cochrane G."/>
            <person name="Meng A."/>
            <person name="Brown T."/>
            <person name="Cohen L."/>
        </authorList>
    </citation>
    <scope>NUCLEOTIDE SEQUENCE</scope>
    <source>
        <strain evidence="7">CCAP979/52</strain>
    </source>
</reference>
<dbReference type="EMBL" id="HBEZ01035383">
    <property type="protein sequence ID" value="CAD8641788.1"/>
    <property type="molecule type" value="Transcribed_RNA"/>
</dbReference>